<dbReference type="Proteomes" id="UP000678545">
    <property type="component" value="Unassembled WGS sequence"/>
</dbReference>
<dbReference type="AlphaFoldDB" id="A0A941IDG0"/>
<name>A0A941IDG0_9BURK</name>
<sequence length="254" mass="29294">MFKRLRIGILLFVLAAVSFSAYRAKVSSVEWKYTLVVNVFPINGDGSRLSEEYIRQLDGGEFRSIEEFMRRSAEHYGKSDHGLIEIRLRAAIAHRPPPPPEEANVLQVIWWSLKFRWWAYRHAKTTGPGTQVRLFLQYYDPQLVKVHRSTALREGLIGQVNVFANPDMREKNNVIVAHEFLHTLGASDKYDLQNDFPRFPDGYAEPDRQPLHPQQWAEIMGGRIPLTEYDAIIPAHLNKVIIGPMTAREINFVQ</sequence>
<keyword evidence="2" id="KW-1185">Reference proteome</keyword>
<dbReference type="RefSeq" id="WP_212676388.1">
    <property type="nucleotide sequence ID" value="NZ_JAGSPJ010000006.1"/>
</dbReference>
<gene>
    <name evidence="1" type="ORF">KDM90_14795</name>
</gene>
<protein>
    <submittedName>
        <fullName evidence="1">Uncharacterized protein</fullName>
    </submittedName>
</protein>
<evidence type="ECO:0000313" key="2">
    <source>
        <dbReference type="Proteomes" id="UP000678545"/>
    </source>
</evidence>
<proteinExistence type="predicted"/>
<evidence type="ECO:0000313" key="1">
    <source>
        <dbReference type="EMBL" id="MBR7801274.1"/>
    </source>
</evidence>
<accession>A0A941IDG0</accession>
<dbReference type="EMBL" id="JAGSPJ010000006">
    <property type="protein sequence ID" value="MBR7801274.1"/>
    <property type="molecule type" value="Genomic_DNA"/>
</dbReference>
<reference evidence="1" key="1">
    <citation type="submission" date="2021-04" db="EMBL/GenBank/DDBJ databases">
        <title>novel species isolated from subtropical streams in China.</title>
        <authorList>
            <person name="Lu H."/>
        </authorList>
    </citation>
    <scope>NUCLEOTIDE SEQUENCE</scope>
    <source>
        <strain evidence="1">FT137W</strain>
    </source>
</reference>
<organism evidence="1 2">
    <name type="scientific">Undibacterium fentianense</name>
    <dbReference type="NCBI Taxonomy" id="2828728"/>
    <lineage>
        <taxon>Bacteria</taxon>
        <taxon>Pseudomonadati</taxon>
        <taxon>Pseudomonadota</taxon>
        <taxon>Betaproteobacteria</taxon>
        <taxon>Burkholderiales</taxon>
        <taxon>Oxalobacteraceae</taxon>
        <taxon>Undibacterium</taxon>
    </lineage>
</organism>
<comment type="caution">
    <text evidence="1">The sequence shown here is derived from an EMBL/GenBank/DDBJ whole genome shotgun (WGS) entry which is preliminary data.</text>
</comment>